<dbReference type="STRING" id="23.BEL05_03620"/>
<dbReference type="SUPFAM" id="SSF55729">
    <property type="entry name" value="Acyl-CoA N-acyltransferases (Nat)"/>
    <property type="match status" value="1"/>
</dbReference>
<accession>A0A1E5INI7</accession>
<evidence type="ECO:0000313" key="2">
    <source>
        <dbReference type="EMBL" id="OEG72094.1"/>
    </source>
</evidence>
<comment type="caution">
    <text evidence="2">The sequence shown here is derived from an EMBL/GenBank/DDBJ whole genome shotgun (WGS) entry which is preliminary data.</text>
</comment>
<gene>
    <name evidence="2" type="ORF">BEL05_03620</name>
</gene>
<dbReference type="PANTHER" id="PTHR43610">
    <property type="entry name" value="BLL6696 PROTEIN"/>
    <property type="match status" value="1"/>
</dbReference>
<dbReference type="OrthoDB" id="5295305at2"/>
<dbReference type="GO" id="GO:0016747">
    <property type="term" value="F:acyltransferase activity, transferring groups other than amino-acyl groups"/>
    <property type="evidence" value="ECO:0007669"/>
    <property type="project" value="InterPro"/>
</dbReference>
<dbReference type="Pfam" id="PF13302">
    <property type="entry name" value="Acetyltransf_3"/>
    <property type="match status" value="1"/>
</dbReference>
<feature type="domain" description="N-acetyltransferase" evidence="1">
    <location>
        <begin position="14"/>
        <end position="154"/>
    </location>
</feature>
<evidence type="ECO:0000313" key="3">
    <source>
        <dbReference type="Proteomes" id="UP000095230"/>
    </source>
</evidence>
<evidence type="ECO:0000259" key="1">
    <source>
        <dbReference type="Pfam" id="PF13302"/>
    </source>
</evidence>
<keyword evidence="2" id="KW-0808">Transferase</keyword>
<dbReference type="PANTHER" id="PTHR43610:SF1">
    <property type="entry name" value="N-ACETYLTRANSFERASE DOMAIN-CONTAINING PROTEIN"/>
    <property type="match status" value="1"/>
</dbReference>
<dbReference type="Proteomes" id="UP000095230">
    <property type="component" value="Unassembled WGS sequence"/>
</dbReference>
<dbReference type="AlphaFoldDB" id="A0A1E5INI7"/>
<proteinExistence type="predicted"/>
<reference evidence="2 3" key="1">
    <citation type="submission" date="2016-07" db="EMBL/GenBank/DDBJ databases">
        <title>Whole-genome of two Shewanella species isolated from a digestive organ of sea cucumber Apostichopus japonicus Selenka 1867.</title>
        <authorList>
            <person name="Hong H.-H."/>
            <person name="Choi H."/>
            <person name="Cheon S."/>
            <person name="Oh J.-S."/>
            <person name="Lee H.-G."/>
            <person name="Park C."/>
        </authorList>
    </citation>
    <scope>NUCLEOTIDE SEQUENCE [LARGE SCALE GENOMIC DNA]</scope>
    <source>
        <strain evidence="2 3">CSB03KR</strain>
    </source>
</reference>
<dbReference type="InterPro" id="IPR000182">
    <property type="entry name" value="GNAT_dom"/>
</dbReference>
<sequence>MSNAKVPNALVGERVILEPMMREHIAALSVAVCDGELWRLWYTNVPHPDEMKTYVEAAIAAEARGEALAYIVRDKFTGEVVGATRIMAWDQPNRRLEIGHTWYAKSAQQTGINTEAKYLLLSYAFETLDVMAVEFRTHWHNQRSREAITRIGAKQDGVLRNHRLLKDGTVRDTVVYSIIDSEWPDVKQQLRSRIAQYAR</sequence>
<name>A0A1E5INI7_SHECO</name>
<protein>
    <submittedName>
        <fullName evidence="2">GCN5 family acetyltransferase</fullName>
    </submittedName>
</protein>
<dbReference type="Gene3D" id="3.40.630.30">
    <property type="match status" value="1"/>
</dbReference>
<dbReference type="InterPro" id="IPR016181">
    <property type="entry name" value="Acyl_CoA_acyltransferase"/>
</dbReference>
<dbReference type="EMBL" id="MCBT01000048">
    <property type="protein sequence ID" value="OEG72094.1"/>
    <property type="molecule type" value="Genomic_DNA"/>
</dbReference>
<organism evidence="2 3">
    <name type="scientific">Shewanella colwelliana</name>
    <name type="common">Alteromonas colwelliana</name>
    <dbReference type="NCBI Taxonomy" id="23"/>
    <lineage>
        <taxon>Bacteria</taxon>
        <taxon>Pseudomonadati</taxon>
        <taxon>Pseudomonadota</taxon>
        <taxon>Gammaproteobacteria</taxon>
        <taxon>Alteromonadales</taxon>
        <taxon>Shewanellaceae</taxon>
        <taxon>Shewanella</taxon>
    </lineage>
</organism>
<dbReference type="RefSeq" id="WP_028762144.1">
    <property type="nucleotide sequence ID" value="NZ_JBHOHD010000004.1"/>
</dbReference>